<evidence type="ECO:0000256" key="4">
    <source>
        <dbReference type="PROSITE-ProRule" id="PRU00108"/>
    </source>
</evidence>
<keyword evidence="3 4" id="KW-0371">Homeobox</keyword>
<dbReference type="PANTHER" id="PTHR45654">
    <property type="entry name" value="HOMEOBOX-LEUCINE ZIPPER PROTEIN MERISTEM L1"/>
    <property type="match status" value="1"/>
</dbReference>
<dbReference type="Gene3D" id="1.10.10.60">
    <property type="entry name" value="Homeodomain-like"/>
    <property type="match status" value="1"/>
</dbReference>
<dbReference type="Pfam" id="PF00046">
    <property type="entry name" value="Homeodomain"/>
    <property type="match status" value="1"/>
</dbReference>
<evidence type="ECO:0000259" key="6">
    <source>
        <dbReference type="PROSITE" id="PS50071"/>
    </source>
</evidence>
<evidence type="ECO:0000313" key="8">
    <source>
        <dbReference type="Proteomes" id="UP000712600"/>
    </source>
</evidence>
<gene>
    <name evidence="7" type="ORF">F2Q69_00038385</name>
</gene>
<name>A0A8S9SKA6_BRACR</name>
<reference evidence="7" key="1">
    <citation type="submission" date="2019-12" db="EMBL/GenBank/DDBJ databases">
        <title>Genome sequencing and annotation of Brassica cretica.</title>
        <authorList>
            <person name="Studholme D.J."/>
            <person name="Sarris P."/>
        </authorList>
    </citation>
    <scope>NUCLEOTIDE SEQUENCE</scope>
    <source>
        <strain evidence="7">PFS-109/04</strain>
        <tissue evidence="7">Leaf</tissue>
    </source>
</reference>
<evidence type="ECO:0000256" key="2">
    <source>
        <dbReference type="ARBA" id="ARBA00023125"/>
    </source>
</evidence>
<comment type="subcellular location">
    <subcellularLocation>
        <location evidence="1 4 5">Nucleus</location>
    </subcellularLocation>
</comment>
<evidence type="ECO:0000256" key="5">
    <source>
        <dbReference type="RuleBase" id="RU000682"/>
    </source>
</evidence>
<dbReference type="EMBL" id="QGKX02000004">
    <property type="protein sequence ID" value="KAF3601906.1"/>
    <property type="molecule type" value="Genomic_DNA"/>
</dbReference>
<evidence type="ECO:0000313" key="7">
    <source>
        <dbReference type="EMBL" id="KAF3601906.1"/>
    </source>
</evidence>
<dbReference type="CDD" id="cd00086">
    <property type="entry name" value="homeodomain"/>
    <property type="match status" value="1"/>
</dbReference>
<dbReference type="InterPro" id="IPR009057">
    <property type="entry name" value="Homeodomain-like_sf"/>
</dbReference>
<evidence type="ECO:0000256" key="1">
    <source>
        <dbReference type="ARBA" id="ARBA00004123"/>
    </source>
</evidence>
<dbReference type="InterPro" id="IPR001356">
    <property type="entry name" value="HD"/>
</dbReference>
<dbReference type="PROSITE" id="PS50071">
    <property type="entry name" value="HOMEOBOX_2"/>
    <property type="match status" value="1"/>
</dbReference>
<protein>
    <recommendedName>
        <fullName evidence="6">Homeobox domain-containing protein</fullName>
    </recommendedName>
</protein>
<dbReference type="GO" id="GO:0005634">
    <property type="term" value="C:nucleus"/>
    <property type="evidence" value="ECO:0007669"/>
    <property type="project" value="UniProtKB-SubCell"/>
</dbReference>
<feature type="domain" description="Homeobox" evidence="6">
    <location>
        <begin position="47"/>
        <end position="89"/>
    </location>
</feature>
<dbReference type="InterPro" id="IPR000047">
    <property type="entry name" value="HTH_motif"/>
</dbReference>
<dbReference type="AlphaFoldDB" id="A0A8S9SKA6"/>
<keyword evidence="2 4" id="KW-0238">DNA-binding</keyword>
<sequence length="139" mass="16336">MSNFDLYLGRKHRVASVTLISFRRETKVASPHPSTASRCRFCFPSPQRYFSECQHPDKKQRMQLSRKMGLAPRQVKFWFQNRRIQKAQQERADSSALKEESDRIRCENTAIREAYEHTICHNCGDAPVHDNSYFDAQKL</sequence>
<dbReference type="SUPFAM" id="SSF46689">
    <property type="entry name" value="Homeodomain-like"/>
    <property type="match status" value="1"/>
</dbReference>
<evidence type="ECO:0000256" key="3">
    <source>
        <dbReference type="ARBA" id="ARBA00023155"/>
    </source>
</evidence>
<feature type="DNA-binding region" description="Homeobox" evidence="4">
    <location>
        <begin position="49"/>
        <end position="90"/>
    </location>
</feature>
<dbReference type="SMART" id="SM00389">
    <property type="entry name" value="HOX"/>
    <property type="match status" value="1"/>
</dbReference>
<comment type="caution">
    <text evidence="7">The sequence shown here is derived from an EMBL/GenBank/DDBJ whole genome shotgun (WGS) entry which is preliminary data.</text>
</comment>
<accession>A0A8S9SKA6</accession>
<organism evidence="7 8">
    <name type="scientific">Brassica cretica</name>
    <name type="common">Mustard</name>
    <dbReference type="NCBI Taxonomy" id="69181"/>
    <lineage>
        <taxon>Eukaryota</taxon>
        <taxon>Viridiplantae</taxon>
        <taxon>Streptophyta</taxon>
        <taxon>Embryophyta</taxon>
        <taxon>Tracheophyta</taxon>
        <taxon>Spermatophyta</taxon>
        <taxon>Magnoliopsida</taxon>
        <taxon>eudicotyledons</taxon>
        <taxon>Gunneridae</taxon>
        <taxon>Pentapetalae</taxon>
        <taxon>rosids</taxon>
        <taxon>malvids</taxon>
        <taxon>Brassicales</taxon>
        <taxon>Brassicaceae</taxon>
        <taxon>Brassiceae</taxon>
        <taxon>Brassica</taxon>
    </lineage>
</organism>
<dbReference type="InterPro" id="IPR042160">
    <property type="entry name" value="HD-Zip_IV"/>
</dbReference>
<dbReference type="Proteomes" id="UP000712600">
    <property type="component" value="Unassembled WGS sequence"/>
</dbReference>
<proteinExistence type="predicted"/>
<dbReference type="PANTHER" id="PTHR45654:SF91">
    <property type="entry name" value="HOMEOBOX-LEUCINE ZIPPER PROTEIN HDG12"/>
    <property type="match status" value="1"/>
</dbReference>
<keyword evidence="4 5" id="KW-0539">Nucleus</keyword>
<dbReference type="GO" id="GO:0003677">
    <property type="term" value="F:DNA binding"/>
    <property type="evidence" value="ECO:0007669"/>
    <property type="project" value="UniProtKB-UniRule"/>
</dbReference>
<dbReference type="PRINTS" id="PR00031">
    <property type="entry name" value="HTHREPRESSR"/>
</dbReference>